<comment type="caution">
    <text evidence="1">The sequence shown here is derived from an EMBL/GenBank/DDBJ whole genome shotgun (WGS) entry which is preliminary data.</text>
</comment>
<accession>A0A7C8JFF8</accession>
<evidence type="ECO:0000313" key="1">
    <source>
        <dbReference type="EMBL" id="KAF3099929.1"/>
    </source>
</evidence>
<dbReference type="AlphaFoldDB" id="A0A7C8JFF8"/>
<reference evidence="1 2" key="1">
    <citation type="submission" date="2019-06" db="EMBL/GenBank/DDBJ databases">
        <authorList>
            <person name="Palmer J.M."/>
        </authorList>
    </citation>
    <scope>NUCLEOTIDE SEQUENCE [LARGE SCALE GENOMIC DNA]</scope>
    <source>
        <strain evidence="1 2">TWF102</strain>
    </source>
</reference>
<sequence>MNAFQTLHLQLATIIHPQADKARPLDTSFVRGGKNSEINRDPHIQSFLRPAVTQDSAVFPYGPYNSNKPLPAILFPLFSPSFLSPHLVSWISAFTIRFQVQADFLVYEGTSYKKFHSFLTPLRYFGPFRPKVHFL</sequence>
<organism evidence="1 2">
    <name type="scientific">Orbilia oligospora</name>
    <name type="common">Nematode-trapping fungus</name>
    <name type="synonym">Arthrobotrys oligospora</name>
    <dbReference type="NCBI Taxonomy" id="2813651"/>
    <lineage>
        <taxon>Eukaryota</taxon>
        <taxon>Fungi</taxon>
        <taxon>Dikarya</taxon>
        <taxon>Ascomycota</taxon>
        <taxon>Pezizomycotina</taxon>
        <taxon>Orbiliomycetes</taxon>
        <taxon>Orbiliales</taxon>
        <taxon>Orbiliaceae</taxon>
        <taxon>Orbilia</taxon>
    </lineage>
</organism>
<dbReference type="Proteomes" id="UP000475325">
    <property type="component" value="Unassembled WGS sequence"/>
</dbReference>
<proteinExistence type="predicted"/>
<name>A0A7C8JFF8_ORBOL</name>
<gene>
    <name evidence="1" type="ORF">TWF102_005352</name>
</gene>
<dbReference type="EMBL" id="WIQW01000027">
    <property type="protein sequence ID" value="KAF3099929.1"/>
    <property type="molecule type" value="Genomic_DNA"/>
</dbReference>
<evidence type="ECO:0000313" key="2">
    <source>
        <dbReference type="Proteomes" id="UP000475325"/>
    </source>
</evidence>
<protein>
    <submittedName>
        <fullName evidence="1">Uncharacterized protein</fullName>
    </submittedName>
</protein>